<keyword evidence="3" id="KW-0804">Transcription</keyword>
<comment type="caution">
    <text evidence="7">The sequence shown here is derived from an EMBL/GenBank/DDBJ whole genome shotgun (WGS) entry which is preliminary data.</text>
</comment>
<feature type="region of interest" description="Disordered" evidence="5">
    <location>
        <begin position="440"/>
        <end position="459"/>
    </location>
</feature>
<reference evidence="7 8" key="1">
    <citation type="submission" date="2024-12" db="EMBL/GenBank/DDBJ databases">
        <title>The unique morphological basis and parallel evolutionary history of personate flowers in Penstemon.</title>
        <authorList>
            <person name="Depatie T.H."/>
            <person name="Wessinger C.A."/>
        </authorList>
    </citation>
    <scope>NUCLEOTIDE SEQUENCE [LARGE SCALE GENOMIC DNA]</scope>
    <source>
        <strain evidence="7">WTNN_2</strain>
        <tissue evidence="7">Leaf</tissue>
    </source>
</reference>
<evidence type="ECO:0000259" key="6">
    <source>
        <dbReference type="PROSITE" id="PS51005"/>
    </source>
</evidence>
<organism evidence="7 8">
    <name type="scientific">Penstemon smallii</name>
    <dbReference type="NCBI Taxonomy" id="265156"/>
    <lineage>
        <taxon>Eukaryota</taxon>
        <taxon>Viridiplantae</taxon>
        <taxon>Streptophyta</taxon>
        <taxon>Embryophyta</taxon>
        <taxon>Tracheophyta</taxon>
        <taxon>Spermatophyta</taxon>
        <taxon>Magnoliopsida</taxon>
        <taxon>eudicotyledons</taxon>
        <taxon>Gunneridae</taxon>
        <taxon>Pentapetalae</taxon>
        <taxon>asterids</taxon>
        <taxon>lamiids</taxon>
        <taxon>Lamiales</taxon>
        <taxon>Plantaginaceae</taxon>
        <taxon>Cheloneae</taxon>
        <taxon>Penstemon</taxon>
    </lineage>
</organism>
<feature type="region of interest" description="Disordered" evidence="5">
    <location>
        <begin position="1"/>
        <end position="21"/>
    </location>
</feature>
<dbReference type="PANTHER" id="PTHR31719">
    <property type="entry name" value="NAC TRANSCRIPTION FACTOR 56"/>
    <property type="match status" value="1"/>
</dbReference>
<proteinExistence type="predicted"/>
<dbReference type="InterPro" id="IPR003441">
    <property type="entry name" value="NAC-dom"/>
</dbReference>
<name>A0ABD3UPB7_9LAMI</name>
<sequence length="459" mass="53015">MNASFQTPKTEGNSHVNDPQDQKSYISYELSEKILGPESRSVIIRNKDGVEKVVQFERVFVKVFPPGYHFIPTDEELIIHYLKKRVMNEPIPYSNIREINLYKYNPQELTENFPHYGENEWLFFTPRDRKYRNGTRPNRAAGSGYWKATGADKAVHYMNTVVGTKKSLVFYEGKPPKGDKTNWIMHEYRVDGPNHIRKNTNDMRLDDWVLCRIHKKADRPARNQQQTENQDLVESSVVESSPEVTGPITDDMTELADMVISDDIAMEQSNWLMSDIGGGHFPQAFPNGHCENPHMVDPSFESFKFNNNSLLPTFSHNVGQNPIMYPAVNTYGFKQESSSHNVGQNLVKHPMYPVQNTRGFKQESSHNMGQNQVKHPMYPDEHTHGFKQESSHNEGQNPVRQLMYPAENTHEFKEEEFQMCDVWINPEEVNLQGILDDYFPNGTYNEEQSKRVSDEGTSE</sequence>
<keyword evidence="1" id="KW-0805">Transcription regulation</keyword>
<dbReference type="Gene3D" id="2.170.150.80">
    <property type="entry name" value="NAC domain"/>
    <property type="match status" value="1"/>
</dbReference>
<gene>
    <name evidence="7" type="ORF">ACJIZ3_012014</name>
</gene>
<dbReference type="Pfam" id="PF02365">
    <property type="entry name" value="NAM"/>
    <property type="match status" value="1"/>
</dbReference>
<dbReference type="InterPro" id="IPR036093">
    <property type="entry name" value="NAC_dom_sf"/>
</dbReference>
<evidence type="ECO:0000256" key="2">
    <source>
        <dbReference type="ARBA" id="ARBA00023125"/>
    </source>
</evidence>
<feature type="domain" description="NAC" evidence="6">
    <location>
        <begin position="64"/>
        <end position="216"/>
    </location>
</feature>
<keyword evidence="8" id="KW-1185">Reference proteome</keyword>
<dbReference type="EMBL" id="JBJXBP010000001">
    <property type="protein sequence ID" value="KAL3850132.1"/>
    <property type="molecule type" value="Genomic_DNA"/>
</dbReference>
<dbReference type="PROSITE" id="PS51005">
    <property type="entry name" value="NAC"/>
    <property type="match status" value="1"/>
</dbReference>
<evidence type="ECO:0000256" key="4">
    <source>
        <dbReference type="ARBA" id="ARBA00023242"/>
    </source>
</evidence>
<dbReference type="GO" id="GO:0003677">
    <property type="term" value="F:DNA binding"/>
    <property type="evidence" value="ECO:0007669"/>
    <property type="project" value="UniProtKB-KW"/>
</dbReference>
<dbReference type="PANTHER" id="PTHR31719:SF179">
    <property type="entry name" value="OS08G0148400 PROTEIN"/>
    <property type="match status" value="1"/>
</dbReference>
<keyword evidence="2" id="KW-0238">DNA-binding</keyword>
<dbReference type="Proteomes" id="UP001634393">
    <property type="component" value="Unassembled WGS sequence"/>
</dbReference>
<dbReference type="SUPFAM" id="SSF101941">
    <property type="entry name" value="NAC domain"/>
    <property type="match status" value="1"/>
</dbReference>
<feature type="compositionally biased region" description="Basic and acidic residues" evidence="5">
    <location>
        <begin position="447"/>
        <end position="459"/>
    </location>
</feature>
<keyword evidence="4" id="KW-0539">Nucleus</keyword>
<protein>
    <recommendedName>
        <fullName evidence="6">NAC domain-containing protein</fullName>
    </recommendedName>
</protein>
<accession>A0ABD3UPB7</accession>
<evidence type="ECO:0000256" key="1">
    <source>
        <dbReference type="ARBA" id="ARBA00023015"/>
    </source>
</evidence>
<evidence type="ECO:0000313" key="8">
    <source>
        <dbReference type="Proteomes" id="UP001634393"/>
    </source>
</evidence>
<evidence type="ECO:0000256" key="3">
    <source>
        <dbReference type="ARBA" id="ARBA00023163"/>
    </source>
</evidence>
<dbReference type="AlphaFoldDB" id="A0ABD3UPB7"/>
<evidence type="ECO:0000313" key="7">
    <source>
        <dbReference type="EMBL" id="KAL3850132.1"/>
    </source>
</evidence>
<evidence type="ECO:0000256" key="5">
    <source>
        <dbReference type="SAM" id="MobiDB-lite"/>
    </source>
</evidence>